<dbReference type="PIRSF" id="PIRSF006162">
    <property type="entry name" value="PgpA"/>
    <property type="match status" value="1"/>
</dbReference>
<name>A0ABU3DJT1_9RHOB</name>
<dbReference type="InterPro" id="IPR007686">
    <property type="entry name" value="YutG/PgpA"/>
</dbReference>
<keyword evidence="1 2" id="KW-0472">Membrane</keyword>
<keyword evidence="5" id="KW-1185">Reference proteome</keyword>
<comment type="subcellular location">
    <subcellularLocation>
        <location evidence="1">Cell inner membrane</location>
        <topology evidence="1">Multi-pass membrane protein</topology>
    </subcellularLocation>
</comment>
<evidence type="ECO:0000256" key="1">
    <source>
        <dbReference type="PIRNR" id="PIRNR006162"/>
    </source>
</evidence>
<dbReference type="PANTHER" id="PTHR36305:SF1">
    <property type="entry name" value="PHOSPHATIDYLGLYCEROPHOSPHATASE A"/>
    <property type="match status" value="1"/>
</dbReference>
<evidence type="ECO:0000313" key="5">
    <source>
        <dbReference type="Proteomes" id="UP001265259"/>
    </source>
</evidence>
<keyword evidence="1" id="KW-0442">Lipid degradation</keyword>
<dbReference type="Pfam" id="PF04608">
    <property type="entry name" value="PgpA"/>
    <property type="match status" value="1"/>
</dbReference>
<comment type="pathway">
    <text evidence="1">Phospholipid metabolism; phosphatidylglycerol biosynthesis; phosphatidylglycerol from CDP-diacylglycerol: step 2/2.</text>
</comment>
<protein>
    <recommendedName>
        <fullName evidence="1">Phosphatidylglycerophosphatase A</fullName>
        <ecNumber evidence="1">3.1.3.27</ecNumber>
    </recommendedName>
    <alternativeName>
        <fullName evidence="1">Phosphatidylglycerolphosphate phosphatase A</fullName>
    </alternativeName>
</protein>
<keyword evidence="1" id="KW-0997">Cell inner membrane</keyword>
<keyword evidence="1" id="KW-1003">Cell membrane</keyword>
<comment type="function">
    <text evidence="1">Lipid phosphatase which dephosphorylates phosphatidylglycerophosphate (PGP) to phosphatidylglycerol (PG).</text>
</comment>
<gene>
    <name evidence="4" type="ORF">RM543_14895</name>
</gene>
<evidence type="ECO:0000259" key="3">
    <source>
        <dbReference type="Pfam" id="PF04608"/>
    </source>
</evidence>
<accession>A0ABU3DJT1</accession>
<dbReference type="EC" id="3.1.3.27" evidence="1"/>
<feature type="transmembrane region" description="Helical" evidence="2">
    <location>
        <begin position="139"/>
        <end position="161"/>
    </location>
</feature>
<keyword evidence="1" id="KW-0460">Magnesium</keyword>
<keyword evidence="2" id="KW-1133">Transmembrane helix</keyword>
<dbReference type="InterPro" id="IPR026037">
    <property type="entry name" value="PgpA"/>
</dbReference>
<keyword evidence="1" id="KW-1208">Phospholipid metabolism</keyword>
<dbReference type="PANTHER" id="PTHR36305">
    <property type="entry name" value="PHOSPHATIDYLGLYCEROPHOSPHATASE A"/>
    <property type="match status" value="1"/>
</dbReference>
<organism evidence="4 5">
    <name type="scientific">Tropicimonas omnivorans</name>
    <dbReference type="NCBI Taxonomy" id="3075590"/>
    <lineage>
        <taxon>Bacteria</taxon>
        <taxon>Pseudomonadati</taxon>
        <taxon>Pseudomonadota</taxon>
        <taxon>Alphaproteobacteria</taxon>
        <taxon>Rhodobacterales</taxon>
        <taxon>Roseobacteraceae</taxon>
        <taxon>Tropicimonas</taxon>
    </lineage>
</organism>
<comment type="caution">
    <text evidence="4">The sequence shown here is derived from an EMBL/GenBank/DDBJ whole genome shotgun (WGS) entry which is preliminary data.</text>
</comment>
<evidence type="ECO:0000256" key="2">
    <source>
        <dbReference type="SAM" id="Phobius"/>
    </source>
</evidence>
<feature type="transmembrane region" description="Helical" evidence="2">
    <location>
        <begin position="36"/>
        <end position="57"/>
    </location>
</feature>
<keyword evidence="1" id="KW-0479">Metal-binding</keyword>
<keyword evidence="1" id="KW-0443">Lipid metabolism</keyword>
<evidence type="ECO:0000313" key="4">
    <source>
        <dbReference type="EMBL" id="MDT0683975.1"/>
    </source>
</evidence>
<proteinExistence type="predicted"/>
<comment type="catalytic activity">
    <reaction evidence="1">
        <text>a 1,2-diacyl-sn-glycero-3-phospho-(1'-sn-glycero-3'-phosphate) + H2O = a 1,2-diacyl-sn-glycero-3-phospho-(1'-sn-glycerol) + phosphate</text>
        <dbReference type="Rhea" id="RHEA:33751"/>
        <dbReference type="ChEBI" id="CHEBI:15377"/>
        <dbReference type="ChEBI" id="CHEBI:43474"/>
        <dbReference type="ChEBI" id="CHEBI:60110"/>
        <dbReference type="ChEBI" id="CHEBI:64716"/>
        <dbReference type="EC" id="3.1.3.27"/>
    </reaction>
</comment>
<dbReference type="CDD" id="cd06971">
    <property type="entry name" value="PgpA"/>
    <property type="match status" value="1"/>
</dbReference>
<dbReference type="InterPro" id="IPR036681">
    <property type="entry name" value="PgpA-like_sf"/>
</dbReference>
<keyword evidence="1" id="KW-0595">Phospholipid degradation</keyword>
<reference evidence="4 5" key="1">
    <citation type="submission" date="2023-09" db="EMBL/GenBank/DDBJ databases">
        <authorList>
            <person name="Rey-Velasco X."/>
        </authorList>
    </citation>
    <scope>NUCLEOTIDE SEQUENCE [LARGE SCALE GENOMIC DNA]</scope>
    <source>
        <strain evidence="4 5">F158</strain>
    </source>
</reference>
<comment type="cofactor">
    <cofactor evidence="1">
        <name>Mg(2+)</name>
        <dbReference type="ChEBI" id="CHEBI:18420"/>
    </cofactor>
</comment>
<dbReference type="Proteomes" id="UP001265259">
    <property type="component" value="Unassembled WGS sequence"/>
</dbReference>
<keyword evidence="1 2" id="KW-0812">Transmembrane</keyword>
<sequence length="163" mass="17354">MTRFIASFAYSGLISPANGTWGSAAALLVGYLLHGLGGFPLLLVAAIALFWVGLWAARAETRSGDHDPSWIVVDEAVGMWIALLPLSGGLWFAGADPWLFPWPGWVGAFAMFRLFDIWKPWLVGRADRMGTPEGLMLDDVAAGIMAAIVVALAAAISHGVLMS</sequence>
<feature type="transmembrane region" description="Helical" evidence="2">
    <location>
        <begin position="69"/>
        <end position="93"/>
    </location>
</feature>
<feature type="domain" description="YutG/PgpA" evidence="3">
    <location>
        <begin position="4"/>
        <end position="153"/>
    </location>
</feature>
<dbReference type="EMBL" id="JAVRHL010000003">
    <property type="protein sequence ID" value="MDT0683975.1"/>
    <property type="molecule type" value="Genomic_DNA"/>
</dbReference>
<dbReference type="SUPFAM" id="SSF101307">
    <property type="entry name" value="YutG-like"/>
    <property type="match status" value="1"/>
</dbReference>
<keyword evidence="1" id="KW-0378">Hydrolase</keyword>
<dbReference type="RefSeq" id="WP_311693002.1">
    <property type="nucleotide sequence ID" value="NZ_JAVRHL010000003.1"/>
</dbReference>